<feature type="transmembrane region" description="Helical" evidence="7">
    <location>
        <begin position="111"/>
        <end position="132"/>
    </location>
</feature>
<evidence type="ECO:0000256" key="8">
    <source>
        <dbReference type="SAM" id="MobiDB-lite"/>
    </source>
</evidence>
<dbReference type="InterPro" id="IPR000515">
    <property type="entry name" value="MetI-like"/>
</dbReference>
<dbReference type="InterPro" id="IPR050901">
    <property type="entry name" value="BP-dep_ABC_trans_perm"/>
</dbReference>
<dbReference type="EMBL" id="JAAGOB010000003">
    <property type="protein sequence ID" value="NED95210.1"/>
    <property type="molecule type" value="Genomic_DNA"/>
</dbReference>
<dbReference type="InterPro" id="IPR035906">
    <property type="entry name" value="MetI-like_sf"/>
</dbReference>
<accession>A0A6N9YJW2</accession>
<keyword evidence="2 7" id="KW-0813">Transport</keyword>
<dbReference type="Pfam" id="PF00528">
    <property type="entry name" value="BPD_transp_1"/>
    <property type="match status" value="1"/>
</dbReference>
<evidence type="ECO:0000256" key="2">
    <source>
        <dbReference type="ARBA" id="ARBA00022448"/>
    </source>
</evidence>
<evidence type="ECO:0000313" key="10">
    <source>
        <dbReference type="EMBL" id="NED95210.1"/>
    </source>
</evidence>
<feature type="transmembrane region" description="Helical" evidence="7">
    <location>
        <begin position="144"/>
        <end position="170"/>
    </location>
</feature>
<sequence>MRNDTRRSHGGTSTKDAAGHGQGQRPTASKSRPGRISQKRRSGSRVLTIATWVLGLMMVFPFVWMIIQALQPNDARFAYPPIPDPARFTGDGFATAVGSGEIITWLRNSSIVALVSTAISLVAGAGAAYALARYRGRSVSASGFLILASQMVPPVVVMVPLFSMVTWAGLFDSLTAVILGNVAFTLPVVTWMLSGSFRAIPIELEEAGMVDGCNRLGVLFRITLPASLPGVAAAAAFSFNWAWQEFLFSRLVISSGENWVGGMGIASFLGVFDTPWDAVMAATVIFTVAPVLFFLMAQRGFVNSVGGGLKG</sequence>
<dbReference type="Gene3D" id="1.10.3720.10">
    <property type="entry name" value="MetI-like"/>
    <property type="match status" value="1"/>
</dbReference>
<feature type="region of interest" description="Disordered" evidence="8">
    <location>
        <begin position="1"/>
        <end position="40"/>
    </location>
</feature>
<evidence type="ECO:0000256" key="3">
    <source>
        <dbReference type="ARBA" id="ARBA00022475"/>
    </source>
</evidence>
<evidence type="ECO:0000256" key="5">
    <source>
        <dbReference type="ARBA" id="ARBA00022989"/>
    </source>
</evidence>
<dbReference type="CDD" id="cd06261">
    <property type="entry name" value="TM_PBP2"/>
    <property type="match status" value="1"/>
</dbReference>
<evidence type="ECO:0000259" key="9">
    <source>
        <dbReference type="PROSITE" id="PS50928"/>
    </source>
</evidence>
<evidence type="ECO:0000256" key="1">
    <source>
        <dbReference type="ARBA" id="ARBA00004651"/>
    </source>
</evidence>
<feature type="domain" description="ABC transmembrane type-1" evidence="9">
    <location>
        <begin position="106"/>
        <end position="297"/>
    </location>
</feature>
<evidence type="ECO:0000256" key="4">
    <source>
        <dbReference type="ARBA" id="ARBA00022692"/>
    </source>
</evidence>
<dbReference type="Proteomes" id="UP000469185">
    <property type="component" value="Unassembled WGS sequence"/>
</dbReference>
<dbReference type="GO" id="GO:0055085">
    <property type="term" value="P:transmembrane transport"/>
    <property type="evidence" value="ECO:0007669"/>
    <property type="project" value="InterPro"/>
</dbReference>
<comment type="subcellular location">
    <subcellularLocation>
        <location evidence="1 7">Cell membrane</location>
        <topology evidence="1 7">Multi-pass membrane protein</topology>
    </subcellularLocation>
</comment>
<keyword evidence="5 7" id="KW-1133">Transmembrane helix</keyword>
<dbReference type="PANTHER" id="PTHR32243">
    <property type="entry name" value="MALTOSE TRANSPORT SYSTEM PERMEASE-RELATED"/>
    <property type="match status" value="1"/>
</dbReference>
<keyword evidence="4 7" id="KW-0812">Transmembrane</keyword>
<dbReference type="PROSITE" id="PS50928">
    <property type="entry name" value="ABC_TM1"/>
    <property type="match status" value="1"/>
</dbReference>
<dbReference type="GO" id="GO:0005886">
    <property type="term" value="C:plasma membrane"/>
    <property type="evidence" value="ECO:0007669"/>
    <property type="project" value="UniProtKB-SubCell"/>
</dbReference>
<proteinExistence type="inferred from homology"/>
<keyword evidence="11" id="KW-1185">Reference proteome</keyword>
<keyword evidence="6 7" id="KW-0472">Membrane</keyword>
<dbReference type="RefSeq" id="WP_163817666.1">
    <property type="nucleotide sequence ID" value="NZ_JAAGOB010000003.1"/>
</dbReference>
<keyword evidence="3" id="KW-1003">Cell membrane</keyword>
<gene>
    <name evidence="10" type="ORF">G1H11_07765</name>
</gene>
<reference evidence="10 11" key="1">
    <citation type="submission" date="2020-02" db="EMBL/GenBank/DDBJ databases">
        <authorList>
            <person name="Li X.-J."/>
            <person name="Feng X.-M."/>
        </authorList>
    </citation>
    <scope>NUCLEOTIDE SEQUENCE [LARGE SCALE GENOMIC DNA]</scope>
    <source>
        <strain evidence="10 11">CGMCC 4.7225</strain>
    </source>
</reference>
<organism evidence="10 11">
    <name type="scientific">Phytoactinopolyspora alkaliphila</name>
    <dbReference type="NCBI Taxonomy" id="1783498"/>
    <lineage>
        <taxon>Bacteria</taxon>
        <taxon>Bacillati</taxon>
        <taxon>Actinomycetota</taxon>
        <taxon>Actinomycetes</taxon>
        <taxon>Jiangellales</taxon>
        <taxon>Jiangellaceae</taxon>
        <taxon>Phytoactinopolyspora</taxon>
    </lineage>
</organism>
<protein>
    <submittedName>
        <fullName evidence="10">Carbohydrate ABC transporter permease</fullName>
    </submittedName>
</protein>
<comment type="similarity">
    <text evidence="7">Belongs to the binding-protein-dependent transport system permease family.</text>
</comment>
<feature type="transmembrane region" description="Helical" evidence="7">
    <location>
        <begin position="218"/>
        <end position="243"/>
    </location>
</feature>
<evidence type="ECO:0000313" key="11">
    <source>
        <dbReference type="Proteomes" id="UP000469185"/>
    </source>
</evidence>
<dbReference type="PANTHER" id="PTHR32243:SF18">
    <property type="entry name" value="INNER MEMBRANE ABC TRANSPORTER PERMEASE PROTEIN YCJP"/>
    <property type="match status" value="1"/>
</dbReference>
<name>A0A6N9YJW2_9ACTN</name>
<feature type="transmembrane region" description="Helical" evidence="7">
    <location>
        <begin position="46"/>
        <end position="67"/>
    </location>
</feature>
<dbReference type="SUPFAM" id="SSF161098">
    <property type="entry name" value="MetI-like"/>
    <property type="match status" value="1"/>
</dbReference>
<dbReference type="AlphaFoldDB" id="A0A6N9YJW2"/>
<feature type="transmembrane region" description="Helical" evidence="7">
    <location>
        <begin position="176"/>
        <end position="197"/>
    </location>
</feature>
<evidence type="ECO:0000256" key="7">
    <source>
        <dbReference type="RuleBase" id="RU363032"/>
    </source>
</evidence>
<feature type="transmembrane region" description="Helical" evidence="7">
    <location>
        <begin position="278"/>
        <end position="297"/>
    </location>
</feature>
<comment type="caution">
    <text evidence="10">The sequence shown here is derived from an EMBL/GenBank/DDBJ whole genome shotgun (WGS) entry which is preliminary data.</text>
</comment>
<evidence type="ECO:0000256" key="6">
    <source>
        <dbReference type="ARBA" id="ARBA00023136"/>
    </source>
</evidence>